<keyword evidence="2" id="KW-1185">Reference proteome</keyword>
<accession>A0AAX4JW30</accession>
<dbReference type="RefSeq" id="XP_066076207.1">
    <property type="nucleotide sequence ID" value="XM_066220110.1"/>
</dbReference>
<evidence type="ECO:0000313" key="1">
    <source>
        <dbReference type="EMBL" id="WWC89444.1"/>
    </source>
</evidence>
<dbReference type="GeneID" id="91095038"/>
<dbReference type="AlphaFoldDB" id="A0AAX4JW30"/>
<organism evidence="1 2">
    <name type="scientific">Kwoniella dendrophila CBS 6074</name>
    <dbReference type="NCBI Taxonomy" id="1295534"/>
    <lineage>
        <taxon>Eukaryota</taxon>
        <taxon>Fungi</taxon>
        <taxon>Dikarya</taxon>
        <taxon>Basidiomycota</taxon>
        <taxon>Agaricomycotina</taxon>
        <taxon>Tremellomycetes</taxon>
        <taxon>Tremellales</taxon>
        <taxon>Cryptococcaceae</taxon>
        <taxon>Kwoniella</taxon>
    </lineage>
</organism>
<evidence type="ECO:0008006" key="3">
    <source>
        <dbReference type="Google" id="ProtNLM"/>
    </source>
</evidence>
<reference evidence="1 2" key="1">
    <citation type="submission" date="2024-01" db="EMBL/GenBank/DDBJ databases">
        <title>Comparative genomics of Cryptococcus and Kwoniella reveals pathogenesis evolution and contrasting modes of karyotype evolution via chromosome fusion or intercentromeric recombination.</title>
        <authorList>
            <person name="Coelho M.A."/>
            <person name="David-Palma M."/>
            <person name="Shea T."/>
            <person name="Bowers K."/>
            <person name="McGinley-Smith S."/>
            <person name="Mohammad A.W."/>
            <person name="Gnirke A."/>
            <person name="Yurkov A.M."/>
            <person name="Nowrousian M."/>
            <person name="Sun S."/>
            <person name="Cuomo C.A."/>
            <person name="Heitman J."/>
        </authorList>
    </citation>
    <scope>NUCLEOTIDE SEQUENCE [LARGE SCALE GENOMIC DNA]</scope>
    <source>
        <strain evidence="1 2">CBS 6074</strain>
    </source>
</reference>
<sequence length="425" mass="48955">MVQDQDLFPDFTFPCSKRRIKQEANTEIKQKEDFLHTPVKSKSFRGKKIADLIVSSITDKSTLAKLMRVSSLFHEIVPIHLYEEIRLTKNSSYKLLGDPSQPIESLLKKLAYCEKIKSITFLELPSSRFYFHANKLAEGVSELGLDSSSSTTTTTSSNKNKITIFPKVNKLIFSSETVIELSLYREKFGLTHDFLEILSNLTQPRQLCITYPHFTASDCADYISAELETKKTHNPPARLRLAEEAVNSFNLFRDKNIPEEVRKIIAIFNSSKSQTLYKLFLHQVGSNTQLPACIPISNFYFRSCSCGCDKATDQPKEEDEYQYSLGMNVGCFSHTSLSSRLEQLSLLPGDVKIEREYRMEKGMRQVKQKIKLINPLLWRNNTQKQRESYKTKLKERENNWDSEQIELLSWKEAEICPCCYTKEGL</sequence>
<protein>
    <recommendedName>
        <fullName evidence="3">F-box domain-containing protein</fullName>
    </recommendedName>
</protein>
<proteinExistence type="predicted"/>
<dbReference type="EMBL" id="CP144102">
    <property type="protein sequence ID" value="WWC89444.1"/>
    <property type="molecule type" value="Genomic_DNA"/>
</dbReference>
<name>A0AAX4JW30_9TREE</name>
<evidence type="ECO:0000313" key="2">
    <source>
        <dbReference type="Proteomes" id="UP001355207"/>
    </source>
</evidence>
<dbReference type="Proteomes" id="UP001355207">
    <property type="component" value="Chromosome 5"/>
</dbReference>
<gene>
    <name evidence="1" type="ORF">L201_004368</name>
</gene>